<gene>
    <name evidence="1" type="ORF">RRF57_010142</name>
</gene>
<protein>
    <submittedName>
        <fullName evidence="1">Uncharacterized protein</fullName>
    </submittedName>
</protein>
<dbReference type="Proteomes" id="UP001305414">
    <property type="component" value="Unassembled WGS sequence"/>
</dbReference>
<accession>A0AAN7V3C3</accession>
<reference evidence="1 2" key="1">
    <citation type="submission" date="2023-10" db="EMBL/GenBank/DDBJ databases">
        <title>Draft genome sequence of Xylaria bambusicola isolate GMP-LS, the root and basal stem rot pathogen of sugarcane in Indonesia.</title>
        <authorList>
            <person name="Selvaraj P."/>
            <person name="Muralishankar V."/>
            <person name="Muruganantham S."/>
            <person name="Sp S."/>
            <person name="Haryani S."/>
            <person name="Lau K.J.X."/>
            <person name="Naqvi N.I."/>
        </authorList>
    </citation>
    <scope>NUCLEOTIDE SEQUENCE [LARGE SCALE GENOMIC DNA]</scope>
    <source>
        <strain evidence="1">GMP-LS</strain>
    </source>
</reference>
<organism evidence="1 2">
    <name type="scientific">Xylaria bambusicola</name>
    <dbReference type="NCBI Taxonomy" id="326684"/>
    <lineage>
        <taxon>Eukaryota</taxon>
        <taxon>Fungi</taxon>
        <taxon>Dikarya</taxon>
        <taxon>Ascomycota</taxon>
        <taxon>Pezizomycotina</taxon>
        <taxon>Sordariomycetes</taxon>
        <taxon>Xylariomycetidae</taxon>
        <taxon>Xylariales</taxon>
        <taxon>Xylariaceae</taxon>
        <taxon>Xylaria</taxon>
    </lineage>
</organism>
<sequence>MGLLFNLENNITGLNTGSLVTLTPELNFGSASDALVNVNMQNLPVHNSLLATAALASILFLDNFTLPATVWAYSLKSLDHGAHLAHHSLHAMAIATGTALDSTFLATPSFALGANDGTLQSQFRNLPPVNILEGYFVCMVDSSRLRRPTGLTTHAAEHATKTTTK</sequence>
<evidence type="ECO:0000313" key="1">
    <source>
        <dbReference type="EMBL" id="KAK5634429.1"/>
    </source>
</evidence>
<dbReference type="EMBL" id="JAWHQM010000041">
    <property type="protein sequence ID" value="KAK5634429.1"/>
    <property type="molecule type" value="Genomic_DNA"/>
</dbReference>
<name>A0AAN7V3C3_9PEZI</name>
<evidence type="ECO:0000313" key="2">
    <source>
        <dbReference type="Proteomes" id="UP001305414"/>
    </source>
</evidence>
<dbReference type="AlphaFoldDB" id="A0AAN7V3C3"/>
<comment type="caution">
    <text evidence="1">The sequence shown here is derived from an EMBL/GenBank/DDBJ whole genome shotgun (WGS) entry which is preliminary data.</text>
</comment>
<keyword evidence="2" id="KW-1185">Reference proteome</keyword>
<proteinExistence type="predicted"/>